<evidence type="ECO:0000256" key="1">
    <source>
        <dbReference type="ARBA" id="ARBA00005272"/>
    </source>
</evidence>
<reference evidence="8 9" key="1">
    <citation type="submission" date="2018-05" db="EMBL/GenBank/DDBJ databases">
        <title>Whole genome sequencing for identification of molecular markers to develop diagnostic detection tools for the regulated plant pathogen Lachnellula willkommii.</title>
        <authorList>
            <person name="Giroux E."/>
            <person name="Bilodeau G."/>
        </authorList>
    </citation>
    <scope>NUCLEOTIDE SEQUENCE [LARGE SCALE GENOMIC DNA]</scope>
    <source>
        <strain evidence="8 9">CBS 625.97</strain>
    </source>
</reference>
<protein>
    <submittedName>
        <fullName evidence="8">Putative NADH dehydrogenase</fullName>
    </submittedName>
</protein>
<feature type="domain" description="FAD/NAD(P)-binding" evidence="7">
    <location>
        <begin position="40"/>
        <end position="392"/>
    </location>
</feature>
<feature type="compositionally biased region" description="Low complexity" evidence="6">
    <location>
        <begin position="15"/>
        <end position="30"/>
    </location>
</feature>
<gene>
    <name evidence="8" type="ORF">LCER1_G002420</name>
</gene>
<dbReference type="Proteomes" id="UP000481288">
    <property type="component" value="Unassembled WGS sequence"/>
</dbReference>
<dbReference type="EMBL" id="QGMG01000114">
    <property type="protein sequence ID" value="TVY57089.1"/>
    <property type="molecule type" value="Genomic_DNA"/>
</dbReference>
<dbReference type="AlphaFoldDB" id="A0A7D8YTJ8"/>
<dbReference type="PANTHER" id="PTHR43706">
    <property type="entry name" value="NADH DEHYDROGENASE"/>
    <property type="match status" value="1"/>
</dbReference>
<evidence type="ECO:0000256" key="4">
    <source>
        <dbReference type="ARBA" id="ARBA00023002"/>
    </source>
</evidence>
<sequence length="477" mass="52093">MAPKIHSQGPDSDPDSPTRSSSSNTTTLLHTLPNTNKPTLVILGTGWAGWTLSQELGSQTSPLAHTHNILILSPSRTMALTPLLASAACSIFDFRIAEEPVRRSSLAASVHKYQVHVQGVDFGERRIKCVAAVGSNGDDRAPDGGRAGEGKFDVAYDTLIMAPGSEVNTFGTPGVASHCYFMKSMKDAMKLRERILDCLELASLPIYTEAQKRDLLHFAIVGGGPTGVELAAEIDELVHEHLAHVYKSLAGLVTVSVYDVADRMLGAFGEKLSEYAMERFRKREVRVRMGRHIEGVEEGVLVIKEDGRVGFGVCVWAAGTKVSGLVQGMDVRKSEGGMERVLTDRWLRVLSSKAGKEGGEGGVLEGVYALGDAADIAGHELPTTAEVAVQKAKWLAKHLNAGERPDSKPFSYKQKSMVAYIGRQDGVVEGKQDWTGASAWLAWRSGSLEWTRSWRRRAMICIYWFMNKLDGREIARR</sequence>
<evidence type="ECO:0000313" key="8">
    <source>
        <dbReference type="EMBL" id="TVY57089.1"/>
    </source>
</evidence>
<dbReference type="InterPro" id="IPR036188">
    <property type="entry name" value="FAD/NAD-bd_sf"/>
</dbReference>
<keyword evidence="3" id="KW-0274">FAD</keyword>
<keyword evidence="9" id="KW-1185">Reference proteome</keyword>
<comment type="similarity">
    <text evidence="1">Belongs to the NADH dehydrogenase family.</text>
</comment>
<proteinExistence type="inferred from homology"/>
<comment type="caution">
    <text evidence="8">The sequence shown here is derived from an EMBL/GenBank/DDBJ whole genome shotgun (WGS) entry which is preliminary data.</text>
</comment>
<dbReference type="PRINTS" id="PR00368">
    <property type="entry name" value="FADPNR"/>
</dbReference>
<evidence type="ECO:0000259" key="7">
    <source>
        <dbReference type="Pfam" id="PF07992"/>
    </source>
</evidence>
<evidence type="ECO:0000313" key="9">
    <source>
        <dbReference type="Proteomes" id="UP000481288"/>
    </source>
</evidence>
<dbReference type="GO" id="GO:0003954">
    <property type="term" value="F:NADH dehydrogenase activity"/>
    <property type="evidence" value="ECO:0007669"/>
    <property type="project" value="InterPro"/>
</dbReference>
<evidence type="ECO:0000256" key="5">
    <source>
        <dbReference type="ARBA" id="ARBA00023027"/>
    </source>
</evidence>
<evidence type="ECO:0000256" key="6">
    <source>
        <dbReference type="SAM" id="MobiDB-lite"/>
    </source>
</evidence>
<dbReference type="Pfam" id="PF07992">
    <property type="entry name" value="Pyr_redox_2"/>
    <property type="match status" value="1"/>
</dbReference>
<dbReference type="InterPro" id="IPR023753">
    <property type="entry name" value="FAD/NAD-binding_dom"/>
</dbReference>
<dbReference type="OrthoDB" id="3244603at2759"/>
<evidence type="ECO:0000256" key="3">
    <source>
        <dbReference type="ARBA" id="ARBA00022827"/>
    </source>
</evidence>
<keyword evidence="2" id="KW-0285">Flavoprotein</keyword>
<evidence type="ECO:0000256" key="2">
    <source>
        <dbReference type="ARBA" id="ARBA00022630"/>
    </source>
</evidence>
<dbReference type="GO" id="GO:0005739">
    <property type="term" value="C:mitochondrion"/>
    <property type="evidence" value="ECO:0007669"/>
    <property type="project" value="TreeGrafter"/>
</dbReference>
<accession>A0A7D8YTJ8</accession>
<dbReference type="Gene3D" id="3.50.50.100">
    <property type="match status" value="1"/>
</dbReference>
<feature type="region of interest" description="Disordered" evidence="6">
    <location>
        <begin position="1"/>
        <end position="30"/>
    </location>
</feature>
<dbReference type="InterPro" id="IPR045024">
    <property type="entry name" value="NDH-2"/>
</dbReference>
<organism evidence="8 9">
    <name type="scientific">Lachnellula cervina</name>
    <dbReference type="NCBI Taxonomy" id="1316786"/>
    <lineage>
        <taxon>Eukaryota</taxon>
        <taxon>Fungi</taxon>
        <taxon>Dikarya</taxon>
        <taxon>Ascomycota</taxon>
        <taxon>Pezizomycotina</taxon>
        <taxon>Leotiomycetes</taxon>
        <taxon>Helotiales</taxon>
        <taxon>Lachnaceae</taxon>
        <taxon>Lachnellula</taxon>
    </lineage>
</organism>
<dbReference type="PANTHER" id="PTHR43706:SF17">
    <property type="entry name" value="NADH DEHYDROGENASE (EUROFUNG)"/>
    <property type="match status" value="1"/>
</dbReference>
<keyword evidence="5" id="KW-0520">NAD</keyword>
<name>A0A7D8YTJ8_9HELO</name>
<keyword evidence="4" id="KW-0560">Oxidoreductase</keyword>
<dbReference type="SUPFAM" id="SSF51905">
    <property type="entry name" value="FAD/NAD(P)-binding domain"/>
    <property type="match status" value="2"/>
</dbReference>